<keyword evidence="7" id="KW-1185">Reference proteome</keyword>
<dbReference type="AlphaFoldDB" id="A0AA39SUJ8"/>
<dbReference type="SUPFAM" id="SSF49764">
    <property type="entry name" value="HSP20-like chaperones"/>
    <property type="match status" value="1"/>
</dbReference>
<dbReference type="EMBL" id="JAUESC010000004">
    <property type="protein sequence ID" value="KAK0595635.1"/>
    <property type="molecule type" value="Genomic_DNA"/>
</dbReference>
<dbReference type="PROSITE" id="PS01031">
    <property type="entry name" value="SHSP"/>
    <property type="match status" value="1"/>
</dbReference>
<dbReference type="Proteomes" id="UP001168877">
    <property type="component" value="Unassembled WGS sequence"/>
</dbReference>
<dbReference type="Gene3D" id="2.60.40.790">
    <property type="match status" value="1"/>
</dbReference>
<evidence type="ECO:0000256" key="4">
    <source>
        <dbReference type="RuleBase" id="RU003616"/>
    </source>
</evidence>
<evidence type="ECO:0000256" key="1">
    <source>
        <dbReference type="ARBA" id="ARBA00022946"/>
    </source>
</evidence>
<feature type="domain" description="SHSP" evidence="5">
    <location>
        <begin position="88"/>
        <end position="195"/>
    </location>
</feature>
<organism evidence="6 7">
    <name type="scientific">Acer saccharum</name>
    <name type="common">Sugar maple</name>
    <dbReference type="NCBI Taxonomy" id="4024"/>
    <lineage>
        <taxon>Eukaryota</taxon>
        <taxon>Viridiplantae</taxon>
        <taxon>Streptophyta</taxon>
        <taxon>Embryophyta</taxon>
        <taxon>Tracheophyta</taxon>
        <taxon>Spermatophyta</taxon>
        <taxon>Magnoliopsida</taxon>
        <taxon>eudicotyledons</taxon>
        <taxon>Gunneridae</taxon>
        <taxon>Pentapetalae</taxon>
        <taxon>rosids</taxon>
        <taxon>malvids</taxon>
        <taxon>Sapindales</taxon>
        <taxon>Sapindaceae</taxon>
        <taxon>Hippocastanoideae</taxon>
        <taxon>Acereae</taxon>
        <taxon>Acer</taxon>
    </lineage>
</organism>
<evidence type="ECO:0000313" key="6">
    <source>
        <dbReference type="EMBL" id="KAK0595635.1"/>
    </source>
</evidence>
<evidence type="ECO:0000313" key="7">
    <source>
        <dbReference type="Proteomes" id="UP001168877"/>
    </source>
</evidence>
<dbReference type="Pfam" id="PF00011">
    <property type="entry name" value="HSP20"/>
    <property type="match status" value="1"/>
</dbReference>
<evidence type="ECO:0000259" key="5">
    <source>
        <dbReference type="PROSITE" id="PS01031"/>
    </source>
</evidence>
<name>A0AA39SUJ8_ACESA</name>
<accession>A0AA39SUJ8</accession>
<keyword evidence="2" id="KW-0346">Stress response</keyword>
<sequence length="215" mass="24362">MASSLARLLSSSILPRSLRSVSRSAAAARPSSRFFNTNAGSDFDDDDDLVVYDRDLDVDRRYSRSAAPRRRDDFFSDSFFPFSAPRSLGGTSTRRGWDVKETDDVLNLFVDMPGLGKEDVKISIEQDCLIIKGEGAKEGDDDEESVNRYSSMIELPEMMFKTDEIKAEMKNGVLKLLVPKVKEEERTDVFHVKRERKEKLLLRSRQLSEATACFS</sequence>
<reference evidence="6" key="2">
    <citation type="submission" date="2023-06" db="EMBL/GenBank/DDBJ databases">
        <authorList>
            <person name="Swenson N.G."/>
            <person name="Wegrzyn J.L."/>
            <person name="Mcevoy S.L."/>
        </authorList>
    </citation>
    <scope>NUCLEOTIDE SEQUENCE</scope>
    <source>
        <strain evidence="6">NS2018</strain>
        <tissue evidence="6">Leaf</tissue>
    </source>
</reference>
<gene>
    <name evidence="6" type="ORF">LWI29_008546</name>
</gene>
<evidence type="ECO:0000256" key="2">
    <source>
        <dbReference type="ARBA" id="ARBA00023016"/>
    </source>
</evidence>
<dbReference type="CDD" id="cd06464">
    <property type="entry name" value="ACD_sHsps-like"/>
    <property type="match status" value="1"/>
</dbReference>
<evidence type="ECO:0000256" key="3">
    <source>
        <dbReference type="PROSITE-ProRule" id="PRU00285"/>
    </source>
</evidence>
<keyword evidence="1" id="KW-0809">Transit peptide</keyword>
<dbReference type="PANTHER" id="PTHR46991">
    <property type="entry name" value="23.5 KDA HEAT SHOCK PROTEIN, MITOCHONDRIAL"/>
    <property type="match status" value="1"/>
</dbReference>
<reference evidence="6" key="1">
    <citation type="journal article" date="2022" name="Plant J.">
        <title>Strategies of tolerance reflected in two North American maple genomes.</title>
        <authorList>
            <person name="McEvoy S.L."/>
            <person name="Sezen U.U."/>
            <person name="Trouern-Trend A."/>
            <person name="McMahon S.M."/>
            <person name="Schaberg P.G."/>
            <person name="Yang J."/>
            <person name="Wegrzyn J.L."/>
            <person name="Swenson N.G."/>
        </authorList>
    </citation>
    <scope>NUCLEOTIDE SEQUENCE</scope>
    <source>
        <strain evidence="6">NS2018</strain>
    </source>
</reference>
<proteinExistence type="inferred from homology"/>
<protein>
    <recommendedName>
        <fullName evidence="5">SHSP domain-containing protein</fullName>
    </recommendedName>
</protein>
<comment type="caution">
    <text evidence="6">The sequence shown here is derived from an EMBL/GenBank/DDBJ whole genome shotgun (WGS) entry which is preliminary data.</text>
</comment>
<dbReference type="InterPro" id="IPR044656">
    <property type="entry name" value="HSP14.7/HSP23.5/HSP23.6-like"/>
</dbReference>
<dbReference type="PANTHER" id="PTHR46991:SF11">
    <property type="entry name" value="SMALL HEAT SHOCK PROTEIN HSPF"/>
    <property type="match status" value="1"/>
</dbReference>
<dbReference type="InterPro" id="IPR002068">
    <property type="entry name" value="A-crystallin/Hsp20_dom"/>
</dbReference>
<comment type="similarity">
    <text evidence="3 4">Belongs to the small heat shock protein (HSP20) family.</text>
</comment>
<dbReference type="InterPro" id="IPR008978">
    <property type="entry name" value="HSP20-like_chaperone"/>
</dbReference>